<sequence length="184" mass="21407">MNEYHVFVDESYDMRFFVLAIVWVKKISEVRRLKLNALNKIGKSKYNFHFKDDPQKIKDMFMEEILNSSVNAGVIIFNNQPKSCEEYAEYYIVEVVRVLPINNSIITIYIKGLKNWVSKDCNPLAEAVKIGIPNGNAVKLNLRASEREGIEVADYIASSYRKCLHDKVDLCDKLESKLKFIYKR</sequence>
<dbReference type="EMBL" id="WHYS01000002">
    <property type="protein sequence ID" value="MQL56146.1"/>
    <property type="molecule type" value="Genomic_DNA"/>
</dbReference>
<name>A0A650CTW6_ACIAM</name>
<reference evidence="1 4" key="1">
    <citation type="submission" date="2019-10" db="EMBL/GenBank/DDBJ databases">
        <title>Comparative genomics of sulfur disproportionating microorganisms.</title>
        <authorList>
            <person name="Ward L.M."/>
            <person name="Bertran E."/>
            <person name="Johnston D."/>
        </authorList>
    </citation>
    <scope>NUCLEOTIDE SEQUENCE [LARGE SCALE GENOMIC DNA]</scope>
    <source>
        <strain evidence="1 4">DSM 3772</strain>
    </source>
</reference>
<evidence type="ECO:0008006" key="5">
    <source>
        <dbReference type="Google" id="ProtNLM"/>
    </source>
</evidence>
<keyword evidence="3" id="KW-1185">Reference proteome</keyword>
<organism evidence="2 3">
    <name type="scientific">Acidianus ambivalens</name>
    <name type="common">Desulfurolobus ambivalens</name>
    <dbReference type="NCBI Taxonomy" id="2283"/>
    <lineage>
        <taxon>Archaea</taxon>
        <taxon>Thermoproteota</taxon>
        <taxon>Thermoprotei</taxon>
        <taxon>Sulfolobales</taxon>
        <taxon>Sulfolobaceae</taxon>
        <taxon>Acidianus</taxon>
    </lineage>
</organism>
<dbReference type="Proteomes" id="UP000474054">
    <property type="component" value="Unassembled WGS sequence"/>
</dbReference>
<dbReference type="Proteomes" id="UP000426328">
    <property type="component" value="Chromosome"/>
</dbReference>
<accession>A0A650CTW6</accession>
<proteinExistence type="predicted"/>
<evidence type="ECO:0000313" key="4">
    <source>
        <dbReference type="Proteomes" id="UP000474054"/>
    </source>
</evidence>
<dbReference type="RefSeq" id="WP_152942570.1">
    <property type="nucleotide sequence ID" value="NZ_CP045482.1"/>
</dbReference>
<evidence type="ECO:0000313" key="2">
    <source>
        <dbReference type="EMBL" id="QGR21311.1"/>
    </source>
</evidence>
<dbReference type="EMBL" id="CP045482">
    <property type="protein sequence ID" value="QGR21311.1"/>
    <property type="molecule type" value="Genomic_DNA"/>
</dbReference>
<dbReference type="GeneID" id="42778942"/>
<gene>
    <name evidence="2" type="ORF">D1866_04355</name>
    <name evidence="1" type="ORF">GFB69_10470</name>
</gene>
<evidence type="ECO:0000313" key="1">
    <source>
        <dbReference type="EMBL" id="MQL56146.1"/>
    </source>
</evidence>
<evidence type="ECO:0000313" key="3">
    <source>
        <dbReference type="Proteomes" id="UP000426328"/>
    </source>
</evidence>
<dbReference type="KEGG" id="aamb:D1866_04355"/>
<dbReference type="AlphaFoldDB" id="A0A650CTW6"/>
<protein>
    <recommendedName>
        <fullName evidence="5">DUF3800 domain-containing protein</fullName>
    </recommendedName>
</protein>
<reference evidence="2 3" key="2">
    <citation type="submission" date="2019-10" db="EMBL/GenBank/DDBJ databases">
        <title>Genome Sequences from Six Type Strain Members of the Archaeal Family Sulfolobaceae: Acidianus ambivalens, Acidianus infernus, Metallosphaera prunae, Stygiolobus azoricus, Sulfolobus metallicus, and Sulfurisphaera ohwakuensis.</title>
        <authorList>
            <person name="Counts J.A."/>
            <person name="Kelly R.M."/>
        </authorList>
    </citation>
    <scope>NUCLEOTIDE SEQUENCE [LARGE SCALE GENOMIC DNA]</scope>
    <source>
        <strain evidence="2 3">LEI 10</strain>
    </source>
</reference>